<proteinExistence type="predicted"/>
<organism evidence="3 4">
    <name type="scientific">Algibacter lectus</name>
    <dbReference type="NCBI Taxonomy" id="221126"/>
    <lineage>
        <taxon>Bacteria</taxon>
        <taxon>Pseudomonadati</taxon>
        <taxon>Bacteroidota</taxon>
        <taxon>Flavobacteriia</taxon>
        <taxon>Flavobacteriales</taxon>
        <taxon>Flavobacteriaceae</taxon>
        <taxon>Algibacter</taxon>
    </lineage>
</organism>
<dbReference type="InterPro" id="IPR014784">
    <property type="entry name" value="Cu2_ascorb_mOase-like_C"/>
</dbReference>
<evidence type="ECO:0000313" key="3">
    <source>
        <dbReference type="EMBL" id="GAL64301.1"/>
    </source>
</evidence>
<dbReference type="InterPro" id="IPR015196">
    <property type="entry name" value="PngaseF_N"/>
</dbReference>
<dbReference type="Gene3D" id="2.60.120.230">
    <property type="match status" value="1"/>
</dbReference>
<dbReference type="Pfam" id="PF09113">
    <property type="entry name" value="N-glycanase_C"/>
    <property type="match status" value="1"/>
</dbReference>
<gene>
    <name evidence="3" type="ORF">JCM19300_927</name>
</gene>
<dbReference type="InterPro" id="IPR043022">
    <property type="entry name" value="PngaseF_N_sf"/>
</dbReference>
<dbReference type="EMBL" id="BBNQ01000017">
    <property type="protein sequence ID" value="GAL64301.1"/>
    <property type="molecule type" value="Genomic_DNA"/>
</dbReference>
<accession>A0A090VHS1</accession>
<name>A0A090VHS1_9FLAO</name>
<dbReference type="Gene3D" id="2.60.120.1570">
    <property type="entry name" value="Peptide-N-glycosidase F, N-terminal domain"/>
    <property type="match status" value="1"/>
</dbReference>
<dbReference type="InterPro" id="IPR015197">
    <property type="entry name" value="PngaseF_C"/>
</dbReference>
<dbReference type="OrthoDB" id="6281169at2"/>
<reference evidence="3 4" key="1">
    <citation type="journal article" date="2014" name="Genome Announc.">
        <title>Draft Genome Sequences of Marine Flavobacterium Algibacter lectus Strains SS8 and NR4.</title>
        <authorList>
            <person name="Takatani N."/>
            <person name="Nakanishi M."/>
            <person name="Meirelles P."/>
            <person name="Mino S."/>
            <person name="Suda W."/>
            <person name="Oshima K."/>
            <person name="Hattori M."/>
            <person name="Ohkuma M."/>
            <person name="Hosokawa M."/>
            <person name="Miyashita K."/>
            <person name="Thompson F.L."/>
            <person name="Niwa A."/>
            <person name="Sawabe T."/>
            <person name="Sawabe T."/>
        </authorList>
    </citation>
    <scope>NUCLEOTIDE SEQUENCE [LARGE SCALE GENOMIC DNA]</scope>
    <source>
        <strain evidence="3 4">JCM 19300</strain>
    </source>
</reference>
<dbReference type="Pfam" id="PF09112">
    <property type="entry name" value="N-glycanase_N"/>
    <property type="match status" value="1"/>
</dbReference>
<dbReference type="GO" id="GO:0016715">
    <property type="term" value="F:oxidoreductase activity, acting on paired donors, with incorporation or reduction of molecular oxygen, reduced ascorbate as one donor, and incorporation of one atom of oxygen"/>
    <property type="evidence" value="ECO:0007669"/>
    <property type="project" value="InterPro"/>
</dbReference>
<dbReference type="Proteomes" id="UP000029644">
    <property type="component" value="Unassembled WGS sequence"/>
</dbReference>
<feature type="domain" description="Peptide-N-glycosidase F N-terminal" evidence="2">
    <location>
        <begin position="28"/>
        <end position="206"/>
    </location>
</feature>
<evidence type="ECO:0000259" key="2">
    <source>
        <dbReference type="SMART" id="SM01290"/>
    </source>
</evidence>
<dbReference type="AlphaFoldDB" id="A0A090VHS1"/>
<dbReference type="SUPFAM" id="SSF49742">
    <property type="entry name" value="PHM/PNGase F"/>
    <property type="match status" value="1"/>
</dbReference>
<dbReference type="SMART" id="SM01290">
    <property type="entry name" value="N-glycanase_N"/>
    <property type="match status" value="1"/>
</dbReference>
<dbReference type="RefSeq" id="WP_042506108.1">
    <property type="nucleotide sequence ID" value="NZ_BBNQ01000017.1"/>
</dbReference>
<sequence>MKIRFITLCILLISSLYSFSQEKIEKIIFQDQQVNYGKPTVDNPDIIRLQGGRVILKKVTVPKFKKGTDVHIKLSLRSNGDKWDKSGSCFVITNPDDISFLNLAQGKTKFPKGSYTNEKHGGVKATEDYKPVVELLRFMTPFGVGHYSNDEVKHRKPVYVPHWEKEVVWNQDISDLESIVSDTFYVGVWIDAWSKVGYKVDLSLIYSGRPKQQREVLPLVNAVNYVKGQALPDFFANRSLEHTFVLDKNIKNAKLHYITTGHGGHSGGDEFIKIKNTVIVNGKTVIDTIPWRDDCASFRRFNPTSGVWLRKDSTYYRDRKTKTYKIKEIEERLASSDLSRSNWCPGSKVEPFVAELGDLKSGEQSLTITIPATAAGKDKSNHWLVSAYITYDK</sequence>
<evidence type="ECO:0000256" key="1">
    <source>
        <dbReference type="ARBA" id="ARBA00023157"/>
    </source>
</evidence>
<evidence type="ECO:0000313" key="4">
    <source>
        <dbReference type="Proteomes" id="UP000029644"/>
    </source>
</evidence>
<comment type="caution">
    <text evidence="3">The sequence shown here is derived from an EMBL/GenBank/DDBJ whole genome shotgun (WGS) entry which is preliminary data.</text>
</comment>
<keyword evidence="1" id="KW-1015">Disulfide bond</keyword>
<protein>
    <recommendedName>
        <fullName evidence="2">Peptide-N-glycosidase F N-terminal domain-containing protein</fullName>
    </recommendedName>
</protein>
<dbReference type="InterPro" id="IPR008977">
    <property type="entry name" value="PHM/PNGase_F_dom_sf"/>
</dbReference>